<proteinExistence type="predicted"/>
<dbReference type="Proteomes" id="UP001341840">
    <property type="component" value="Unassembled WGS sequence"/>
</dbReference>
<evidence type="ECO:0000259" key="1">
    <source>
        <dbReference type="Pfam" id="PF03108"/>
    </source>
</evidence>
<protein>
    <recommendedName>
        <fullName evidence="1">Transposase MuDR plant domain-containing protein</fullName>
    </recommendedName>
</protein>
<dbReference type="InterPro" id="IPR004332">
    <property type="entry name" value="Transposase_MuDR"/>
</dbReference>
<accession>A0ABU6VFV5</accession>
<evidence type="ECO:0000313" key="2">
    <source>
        <dbReference type="EMBL" id="MED6171191.1"/>
    </source>
</evidence>
<gene>
    <name evidence="2" type="ORF">PIB30_038420</name>
</gene>
<name>A0ABU6VFV5_9FABA</name>
<feature type="domain" description="Transposase MuDR plant" evidence="1">
    <location>
        <begin position="137"/>
        <end position="196"/>
    </location>
</feature>
<sequence>MSTMSELVEVFLEHLGGGYTEIRKVEYRSYGGSPTRHRSALLNRRCRKQKRRWIIQSLILNILQVLDLPPLTFRKVVIVSQRLQELDVPVTSFLPLPIPRLEDVPCFFQQLDLDEGACADPFKAGMCNDYNTDGSAELRVGHMMRNREAVQTAVKNYSIRRNAEYRVIESDKTKYHCRCKHAEDGCPWTIWVALRQNLGYWEVR</sequence>
<organism evidence="2 3">
    <name type="scientific">Stylosanthes scabra</name>
    <dbReference type="NCBI Taxonomy" id="79078"/>
    <lineage>
        <taxon>Eukaryota</taxon>
        <taxon>Viridiplantae</taxon>
        <taxon>Streptophyta</taxon>
        <taxon>Embryophyta</taxon>
        <taxon>Tracheophyta</taxon>
        <taxon>Spermatophyta</taxon>
        <taxon>Magnoliopsida</taxon>
        <taxon>eudicotyledons</taxon>
        <taxon>Gunneridae</taxon>
        <taxon>Pentapetalae</taxon>
        <taxon>rosids</taxon>
        <taxon>fabids</taxon>
        <taxon>Fabales</taxon>
        <taxon>Fabaceae</taxon>
        <taxon>Papilionoideae</taxon>
        <taxon>50 kb inversion clade</taxon>
        <taxon>dalbergioids sensu lato</taxon>
        <taxon>Dalbergieae</taxon>
        <taxon>Pterocarpus clade</taxon>
        <taxon>Stylosanthes</taxon>
    </lineage>
</organism>
<dbReference type="EMBL" id="JASCZI010151233">
    <property type="protein sequence ID" value="MED6171191.1"/>
    <property type="molecule type" value="Genomic_DNA"/>
</dbReference>
<keyword evidence="3" id="KW-1185">Reference proteome</keyword>
<evidence type="ECO:0000313" key="3">
    <source>
        <dbReference type="Proteomes" id="UP001341840"/>
    </source>
</evidence>
<dbReference type="Pfam" id="PF03108">
    <property type="entry name" value="DBD_Tnp_Mut"/>
    <property type="match status" value="1"/>
</dbReference>
<reference evidence="2 3" key="1">
    <citation type="journal article" date="2023" name="Plants (Basel)">
        <title>Bridging the Gap: Combining Genomics and Transcriptomics Approaches to Understand Stylosanthes scabra, an Orphan Legume from the Brazilian Caatinga.</title>
        <authorList>
            <person name="Ferreira-Neto J.R.C."/>
            <person name="da Silva M.D."/>
            <person name="Binneck E."/>
            <person name="de Melo N.F."/>
            <person name="da Silva R.H."/>
            <person name="de Melo A.L.T.M."/>
            <person name="Pandolfi V."/>
            <person name="Bustamante F.O."/>
            <person name="Brasileiro-Vidal A.C."/>
            <person name="Benko-Iseppon A.M."/>
        </authorList>
    </citation>
    <scope>NUCLEOTIDE SEQUENCE [LARGE SCALE GENOMIC DNA]</scope>
    <source>
        <tissue evidence="2">Leaves</tissue>
    </source>
</reference>
<comment type="caution">
    <text evidence="2">The sequence shown here is derived from an EMBL/GenBank/DDBJ whole genome shotgun (WGS) entry which is preliminary data.</text>
</comment>